<protein>
    <recommendedName>
        <fullName evidence="4">Transmembrane protein</fullName>
    </recommendedName>
</protein>
<keyword evidence="1" id="KW-1133">Transmembrane helix</keyword>
<dbReference type="Proteomes" id="UP000712600">
    <property type="component" value="Unassembled WGS sequence"/>
</dbReference>
<name>A0A8S9Q7U2_BRACR</name>
<feature type="transmembrane region" description="Helical" evidence="1">
    <location>
        <begin position="228"/>
        <end position="244"/>
    </location>
</feature>
<organism evidence="2 3">
    <name type="scientific">Brassica cretica</name>
    <name type="common">Mustard</name>
    <dbReference type="NCBI Taxonomy" id="69181"/>
    <lineage>
        <taxon>Eukaryota</taxon>
        <taxon>Viridiplantae</taxon>
        <taxon>Streptophyta</taxon>
        <taxon>Embryophyta</taxon>
        <taxon>Tracheophyta</taxon>
        <taxon>Spermatophyta</taxon>
        <taxon>Magnoliopsida</taxon>
        <taxon>eudicotyledons</taxon>
        <taxon>Gunneridae</taxon>
        <taxon>Pentapetalae</taxon>
        <taxon>rosids</taxon>
        <taxon>malvids</taxon>
        <taxon>Brassicales</taxon>
        <taxon>Brassicaceae</taxon>
        <taxon>Brassiceae</taxon>
        <taxon>Brassica</taxon>
    </lineage>
</organism>
<evidence type="ECO:0000313" key="3">
    <source>
        <dbReference type="Proteomes" id="UP000712600"/>
    </source>
</evidence>
<evidence type="ECO:0008006" key="4">
    <source>
        <dbReference type="Google" id="ProtNLM"/>
    </source>
</evidence>
<comment type="caution">
    <text evidence="2">The sequence shown here is derived from an EMBL/GenBank/DDBJ whole genome shotgun (WGS) entry which is preliminary data.</text>
</comment>
<gene>
    <name evidence="2" type="ORF">F2Q69_00022185</name>
</gene>
<keyword evidence="1" id="KW-0472">Membrane</keyword>
<evidence type="ECO:0000313" key="2">
    <source>
        <dbReference type="EMBL" id="KAF3538147.1"/>
    </source>
</evidence>
<feature type="transmembrane region" description="Helical" evidence="1">
    <location>
        <begin position="250"/>
        <end position="281"/>
    </location>
</feature>
<sequence>MSTSRLHRIEIDDFDRKVFSFQRNYSRVSLKRLALVVKLKKVKLLQRQKLKKSQEKLLSRRLCRASTVRNKTRIYRKKQDEHTEDYQQEQPIVASFIIRPPVWLDLLVSGLRLSSGACIPEVWRRRCRLWLRPILWFPCFLLYLSPVTAARASSPFVSFAKSQSREVDGLPSGEVFGGLVELPSVCRGGLLSGSRRQSNDDSSVSPFCLGFIGFVGSLLWVSTSQHKGPLLVFFSVVVCVVVSLSSCNRILVCVVVCVVVVVCVCRCVVSVVLIGGSSLWVRRKWRIRTPTPINRNKPVT</sequence>
<accession>A0A8S9Q7U2</accession>
<feature type="transmembrane region" description="Helical" evidence="1">
    <location>
        <begin position="134"/>
        <end position="152"/>
    </location>
</feature>
<keyword evidence="1" id="KW-0812">Transmembrane</keyword>
<feature type="transmembrane region" description="Helical" evidence="1">
    <location>
        <begin position="204"/>
        <end position="221"/>
    </location>
</feature>
<dbReference type="EMBL" id="QGKX02001290">
    <property type="protein sequence ID" value="KAF3538147.1"/>
    <property type="molecule type" value="Genomic_DNA"/>
</dbReference>
<dbReference type="AlphaFoldDB" id="A0A8S9Q7U2"/>
<reference evidence="2" key="1">
    <citation type="submission" date="2019-12" db="EMBL/GenBank/DDBJ databases">
        <title>Genome sequencing and annotation of Brassica cretica.</title>
        <authorList>
            <person name="Studholme D.J."/>
            <person name="Sarris P."/>
        </authorList>
    </citation>
    <scope>NUCLEOTIDE SEQUENCE</scope>
    <source>
        <strain evidence="2">PFS-109/04</strain>
        <tissue evidence="2">Leaf</tissue>
    </source>
</reference>
<proteinExistence type="predicted"/>
<evidence type="ECO:0000256" key="1">
    <source>
        <dbReference type="SAM" id="Phobius"/>
    </source>
</evidence>